<reference evidence="2 3" key="1">
    <citation type="submission" date="2019-03" db="EMBL/GenBank/DDBJ databases">
        <authorList>
            <person name="Gonzalez-Pimentel J.L."/>
        </authorList>
    </citation>
    <scope>NUCLEOTIDE SEQUENCE [LARGE SCALE GENOMIC DNA]</scope>
    <source>
        <strain evidence="2 3">JCM 31289</strain>
    </source>
</reference>
<dbReference type="AlphaFoldDB" id="A0A4Z0GB63"/>
<evidence type="ECO:0000256" key="1">
    <source>
        <dbReference type="SAM" id="MobiDB-lite"/>
    </source>
</evidence>
<keyword evidence="3" id="KW-1185">Reference proteome</keyword>
<name>A0A4Z0GB63_9ACTN</name>
<sequence length="77" mass="7276">MATGPEMMAGSGAAPKDGGAEGAGPVRAAGARWAVGGSADSGSPSPSPRGGRGTSDAADRCTLARCADSCPTARLAT</sequence>
<dbReference type="Proteomes" id="UP000297948">
    <property type="component" value="Unassembled WGS sequence"/>
</dbReference>
<evidence type="ECO:0000313" key="3">
    <source>
        <dbReference type="Proteomes" id="UP000297948"/>
    </source>
</evidence>
<gene>
    <name evidence="2" type="ORF">E4099_27510</name>
</gene>
<comment type="caution">
    <text evidence="2">The sequence shown here is derived from an EMBL/GenBank/DDBJ whole genome shotgun (WGS) entry which is preliminary data.</text>
</comment>
<evidence type="ECO:0000313" key="2">
    <source>
        <dbReference type="EMBL" id="TGA92566.1"/>
    </source>
</evidence>
<dbReference type="EMBL" id="SRID01000392">
    <property type="protein sequence ID" value="TGA92566.1"/>
    <property type="molecule type" value="Genomic_DNA"/>
</dbReference>
<feature type="region of interest" description="Disordered" evidence="1">
    <location>
        <begin position="1"/>
        <end position="58"/>
    </location>
</feature>
<organism evidence="2 3">
    <name type="scientific">Streptomyces palmae</name>
    <dbReference type="NCBI Taxonomy" id="1701085"/>
    <lineage>
        <taxon>Bacteria</taxon>
        <taxon>Bacillati</taxon>
        <taxon>Actinomycetota</taxon>
        <taxon>Actinomycetes</taxon>
        <taxon>Kitasatosporales</taxon>
        <taxon>Streptomycetaceae</taxon>
        <taxon>Streptomyces</taxon>
    </lineage>
</organism>
<proteinExistence type="predicted"/>
<accession>A0A4Z0GB63</accession>
<feature type="compositionally biased region" description="Low complexity" evidence="1">
    <location>
        <begin position="23"/>
        <end position="44"/>
    </location>
</feature>
<protein>
    <submittedName>
        <fullName evidence="2">Uncharacterized protein</fullName>
    </submittedName>
</protein>